<dbReference type="Proteomes" id="UP001165653">
    <property type="component" value="Unassembled WGS sequence"/>
</dbReference>
<evidence type="ECO:0000313" key="3">
    <source>
        <dbReference type="Proteomes" id="UP001165653"/>
    </source>
</evidence>
<organism evidence="2 3">
    <name type="scientific">Luteolibacter rhizosphaerae</name>
    <dbReference type="NCBI Taxonomy" id="2989719"/>
    <lineage>
        <taxon>Bacteria</taxon>
        <taxon>Pseudomonadati</taxon>
        <taxon>Verrucomicrobiota</taxon>
        <taxon>Verrucomicrobiia</taxon>
        <taxon>Verrucomicrobiales</taxon>
        <taxon>Verrucomicrobiaceae</taxon>
        <taxon>Luteolibacter</taxon>
    </lineage>
</organism>
<evidence type="ECO:0000313" key="2">
    <source>
        <dbReference type="EMBL" id="MCW1914592.1"/>
    </source>
</evidence>
<dbReference type="EMBL" id="JAPDDR010000006">
    <property type="protein sequence ID" value="MCW1914592.1"/>
    <property type="molecule type" value="Genomic_DNA"/>
</dbReference>
<dbReference type="InterPro" id="IPR042099">
    <property type="entry name" value="ANL_N_sf"/>
</dbReference>
<keyword evidence="3" id="KW-1185">Reference proteome</keyword>
<dbReference type="Gene3D" id="3.30.300.30">
    <property type="match status" value="1"/>
</dbReference>
<reference evidence="2" key="1">
    <citation type="submission" date="2022-10" db="EMBL/GenBank/DDBJ databases">
        <title>Luteolibacter sp. GHJ8, whole genome shotgun sequencing project.</title>
        <authorList>
            <person name="Zhao G."/>
            <person name="Shen L."/>
        </authorList>
    </citation>
    <scope>NUCLEOTIDE SEQUENCE</scope>
    <source>
        <strain evidence="2">GHJ8</strain>
    </source>
</reference>
<comment type="caution">
    <text evidence="2">The sequence shown here is derived from an EMBL/GenBank/DDBJ whole genome shotgun (WGS) entry which is preliminary data.</text>
</comment>
<dbReference type="Gene3D" id="3.40.50.12780">
    <property type="entry name" value="N-terminal domain of ligase-like"/>
    <property type="match status" value="1"/>
</dbReference>
<name>A0ABT3G423_9BACT</name>
<dbReference type="InterPro" id="IPR000873">
    <property type="entry name" value="AMP-dep_synth/lig_dom"/>
</dbReference>
<dbReference type="PANTHER" id="PTHR43201:SF32">
    <property type="entry name" value="2-SUCCINYLBENZOATE--COA LIGASE, CHLOROPLASTIC_PEROXISOMAL"/>
    <property type="match status" value="1"/>
</dbReference>
<dbReference type="PANTHER" id="PTHR43201">
    <property type="entry name" value="ACYL-COA SYNTHETASE"/>
    <property type="match status" value="1"/>
</dbReference>
<dbReference type="SUPFAM" id="SSF56801">
    <property type="entry name" value="Acetyl-CoA synthetase-like"/>
    <property type="match status" value="1"/>
</dbReference>
<dbReference type="RefSeq" id="WP_264514126.1">
    <property type="nucleotide sequence ID" value="NZ_JAPDDR010000006.1"/>
</dbReference>
<dbReference type="InterPro" id="IPR045851">
    <property type="entry name" value="AMP-bd_C_sf"/>
</dbReference>
<sequence>MEASALMGPGFWTEDRPVLMGFSGSVPEGIPGLVYFKTSGSTGEPKWIGLSREALLASATAVNAHLHVSRGSCWVLTLPLHHVGGFGVVARTYQAGCRMEHFADKWHAENFASWLADTGGTHLSLVPTQVHDLVAAGAKAPESLKAVVVGGGRLPEHVGQAARDLGWPVLASYGMTEACSQIATQDLELLGQPYVTRPINLLSCWDAATDADVRLMISGPALFSGTLRTHGGEWKYEERRGKWFTSSDLGKVEGRQLWIEGRADTFVKILGELVDPVAVENELLTIAAAAPGSAVVVAIPDKRAGFKLVLIHENLTPSSFWEEVIRRYHESCAGYRRIASIKGIASIPRSELGKPQRALLSRFAEQGSI</sequence>
<protein>
    <submittedName>
        <fullName evidence="2">AMP-binding protein</fullName>
    </submittedName>
</protein>
<proteinExistence type="predicted"/>
<evidence type="ECO:0000259" key="1">
    <source>
        <dbReference type="Pfam" id="PF00501"/>
    </source>
</evidence>
<dbReference type="Pfam" id="PF00501">
    <property type="entry name" value="AMP-binding"/>
    <property type="match status" value="1"/>
</dbReference>
<accession>A0ABT3G423</accession>
<feature type="domain" description="AMP-dependent synthetase/ligase" evidence="1">
    <location>
        <begin position="38"/>
        <end position="187"/>
    </location>
</feature>
<gene>
    <name evidence="2" type="ORF">OJ996_13470</name>
</gene>